<evidence type="ECO:0000313" key="1">
    <source>
        <dbReference type="EMBL" id="JAE14417.1"/>
    </source>
</evidence>
<accession>A0A0A9FQ45</accession>
<reference evidence="1" key="1">
    <citation type="submission" date="2014-09" db="EMBL/GenBank/DDBJ databases">
        <authorList>
            <person name="Magalhaes I.L.F."/>
            <person name="Oliveira U."/>
            <person name="Santos F.R."/>
            <person name="Vidigal T.H.D.A."/>
            <person name="Brescovit A.D."/>
            <person name="Santos A.J."/>
        </authorList>
    </citation>
    <scope>NUCLEOTIDE SEQUENCE</scope>
    <source>
        <tissue evidence="1">Shoot tissue taken approximately 20 cm above the soil surface</tissue>
    </source>
</reference>
<proteinExistence type="predicted"/>
<dbReference type="EMBL" id="GBRH01183479">
    <property type="protein sequence ID" value="JAE14417.1"/>
    <property type="molecule type" value="Transcribed_RNA"/>
</dbReference>
<reference evidence="1" key="2">
    <citation type="journal article" date="2015" name="Data Brief">
        <title>Shoot transcriptome of the giant reed, Arundo donax.</title>
        <authorList>
            <person name="Barrero R.A."/>
            <person name="Guerrero F.D."/>
            <person name="Moolhuijzen P."/>
            <person name="Goolsby J.A."/>
            <person name="Tidwell J."/>
            <person name="Bellgard S.E."/>
            <person name="Bellgard M.I."/>
        </authorList>
    </citation>
    <scope>NUCLEOTIDE SEQUENCE</scope>
    <source>
        <tissue evidence="1">Shoot tissue taken approximately 20 cm above the soil surface</tissue>
    </source>
</reference>
<dbReference type="AlphaFoldDB" id="A0A0A9FQ45"/>
<sequence>MTCLIAMYTEGVSLLKTQLFRCFHNSQAAKMIRLFRPFLHFLSTPRIALHHQLEEDVCDAKSWSPSL</sequence>
<protein>
    <submittedName>
        <fullName evidence="1">Uncharacterized protein</fullName>
    </submittedName>
</protein>
<name>A0A0A9FQ45_ARUDO</name>
<organism evidence="1">
    <name type="scientific">Arundo donax</name>
    <name type="common">Giant reed</name>
    <name type="synonym">Donax arundinaceus</name>
    <dbReference type="NCBI Taxonomy" id="35708"/>
    <lineage>
        <taxon>Eukaryota</taxon>
        <taxon>Viridiplantae</taxon>
        <taxon>Streptophyta</taxon>
        <taxon>Embryophyta</taxon>
        <taxon>Tracheophyta</taxon>
        <taxon>Spermatophyta</taxon>
        <taxon>Magnoliopsida</taxon>
        <taxon>Liliopsida</taxon>
        <taxon>Poales</taxon>
        <taxon>Poaceae</taxon>
        <taxon>PACMAD clade</taxon>
        <taxon>Arundinoideae</taxon>
        <taxon>Arundineae</taxon>
        <taxon>Arundo</taxon>
    </lineage>
</organism>